<keyword evidence="7" id="KW-1185">Reference proteome</keyword>
<keyword evidence="4 6" id="KW-0067">ATP-binding</keyword>
<gene>
    <name evidence="6" type="ORF">E4P82_18065</name>
</gene>
<name>A0ABX1TQI0_9GAMM</name>
<dbReference type="SUPFAM" id="SSF52540">
    <property type="entry name" value="P-loop containing nucleoside triphosphate hydrolases"/>
    <property type="match status" value="1"/>
</dbReference>
<dbReference type="Gene3D" id="3.40.50.300">
    <property type="entry name" value="P-loop containing nucleotide triphosphate hydrolases"/>
    <property type="match status" value="1"/>
</dbReference>
<dbReference type="RefSeq" id="WP_169250198.1">
    <property type="nucleotide sequence ID" value="NZ_SPMZ01000070.1"/>
</dbReference>
<evidence type="ECO:0000256" key="1">
    <source>
        <dbReference type="ARBA" id="ARBA00005417"/>
    </source>
</evidence>
<evidence type="ECO:0000256" key="3">
    <source>
        <dbReference type="ARBA" id="ARBA00022741"/>
    </source>
</evidence>
<keyword evidence="2" id="KW-0813">Transport</keyword>
<dbReference type="InterPro" id="IPR050166">
    <property type="entry name" value="ABC_transporter_ATP-bind"/>
</dbReference>
<dbReference type="PROSITE" id="PS00211">
    <property type="entry name" value="ABC_TRANSPORTER_1"/>
    <property type="match status" value="1"/>
</dbReference>
<dbReference type="CDD" id="cd03293">
    <property type="entry name" value="ABC_NrtD_SsuB_transporters"/>
    <property type="match status" value="1"/>
</dbReference>
<keyword evidence="3" id="KW-0547">Nucleotide-binding</keyword>
<comment type="caution">
    <text evidence="6">The sequence shown here is derived from an EMBL/GenBank/DDBJ whole genome shotgun (WGS) entry which is preliminary data.</text>
</comment>
<dbReference type="SMART" id="SM00382">
    <property type="entry name" value="AAA"/>
    <property type="match status" value="1"/>
</dbReference>
<evidence type="ECO:0000313" key="7">
    <source>
        <dbReference type="Proteomes" id="UP000760480"/>
    </source>
</evidence>
<comment type="similarity">
    <text evidence="1">Belongs to the ABC transporter superfamily.</text>
</comment>
<dbReference type="EMBL" id="SPMZ01000070">
    <property type="protein sequence ID" value="NMQ20927.1"/>
    <property type="molecule type" value="Genomic_DNA"/>
</dbReference>
<organism evidence="6 7">
    <name type="scientific">Candidatus Competibacter phosphatis</name>
    <dbReference type="NCBI Taxonomy" id="221280"/>
    <lineage>
        <taxon>Bacteria</taxon>
        <taxon>Pseudomonadati</taxon>
        <taxon>Pseudomonadota</taxon>
        <taxon>Gammaproteobacteria</taxon>
        <taxon>Candidatus Competibacteraceae</taxon>
        <taxon>Candidatus Competibacter</taxon>
    </lineage>
</organism>
<dbReference type="InterPro" id="IPR018632">
    <property type="entry name" value="AAA-associated_dom_C"/>
</dbReference>
<dbReference type="InterPro" id="IPR017871">
    <property type="entry name" value="ABC_transporter-like_CS"/>
</dbReference>
<dbReference type="Pfam" id="PF09821">
    <property type="entry name" value="AAA_assoc_C"/>
    <property type="match status" value="1"/>
</dbReference>
<reference evidence="6 7" key="1">
    <citation type="submission" date="2019-03" db="EMBL/GenBank/DDBJ databases">
        <title>Metabolic reconstructions from genomes of highly enriched 'Candidatus Accumulibacter' and 'Candidatus Competibacter' bioreactor populations.</title>
        <authorList>
            <person name="Annavajhala M.K."/>
            <person name="Welles L."/>
            <person name="Abbas B."/>
            <person name="Sorokin D."/>
            <person name="Park H."/>
            <person name="Van Loosdrecht M."/>
            <person name="Chandran K."/>
        </authorList>
    </citation>
    <scope>NUCLEOTIDE SEQUENCE [LARGE SCALE GENOMIC DNA]</scope>
    <source>
        <strain evidence="6 7">SBR_G</strain>
    </source>
</reference>
<dbReference type="InterPro" id="IPR003439">
    <property type="entry name" value="ABC_transporter-like_ATP-bd"/>
</dbReference>
<evidence type="ECO:0000256" key="2">
    <source>
        <dbReference type="ARBA" id="ARBA00022448"/>
    </source>
</evidence>
<dbReference type="GO" id="GO:0005524">
    <property type="term" value="F:ATP binding"/>
    <property type="evidence" value="ECO:0007669"/>
    <property type="project" value="UniProtKB-KW"/>
</dbReference>
<proteinExistence type="inferred from homology"/>
<feature type="domain" description="ABC transporter" evidence="5">
    <location>
        <begin position="8"/>
        <end position="244"/>
    </location>
</feature>
<dbReference type="InterPro" id="IPR003593">
    <property type="entry name" value="AAA+_ATPase"/>
</dbReference>
<dbReference type="Pfam" id="PF00005">
    <property type="entry name" value="ABC_tran"/>
    <property type="match status" value="1"/>
</dbReference>
<evidence type="ECO:0000256" key="4">
    <source>
        <dbReference type="ARBA" id="ARBA00022840"/>
    </source>
</evidence>
<accession>A0ABX1TQI0</accession>
<dbReference type="PROSITE" id="PS50893">
    <property type="entry name" value="ABC_TRANSPORTER_2"/>
    <property type="match status" value="1"/>
</dbReference>
<evidence type="ECO:0000313" key="6">
    <source>
        <dbReference type="EMBL" id="NMQ20927.1"/>
    </source>
</evidence>
<dbReference type="PANTHER" id="PTHR42788">
    <property type="entry name" value="TAURINE IMPORT ATP-BINDING PROTEIN-RELATED"/>
    <property type="match status" value="1"/>
</dbReference>
<sequence length="433" mass="47738">MSDAETLIELRQVSKRFGTADRADDIVVLKDIDFSLRSGEIVAMLGRSGGGKSTLLRIVCGLTPASAGQVLYRGQPVTRPVAGISMVFQTFGLFPWLTVLENVELGLEAQGVPEAERRRRALAAIDMIGLDGFESAYPKELSGGMRQRVGFARALVVNPDVLLMDEAFSALDVPTSETLRGDLLDLWLERQIPTRAILMVSHSIEEVLMIADRIVILDSNPGRVKAELPITLKHPRDYTAPVFRRLVERVYEIMTTAAGEPRASGIGHRLPSAHVAQLLGALDEINHPVYQGLVNLSALANALELKVDDLFPIVEALQLLDLAQTAGGDIRLTRHGEAFLAADIQHRKIIFGEHLLKRVPLAGHICRVIDERPGQRAPESRFLRELEDFLTEDEAKRVLQAIVDWGRYAELFAYDYRTGVFSAENPGETPAEG</sequence>
<dbReference type="Proteomes" id="UP000760480">
    <property type="component" value="Unassembled WGS sequence"/>
</dbReference>
<dbReference type="InterPro" id="IPR027417">
    <property type="entry name" value="P-loop_NTPase"/>
</dbReference>
<protein>
    <submittedName>
        <fullName evidence="6">Nitrate/sulfonate/bicarbonate ABC transporter ATP-binding protein</fullName>
    </submittedName>
</protein>
<evidence type="ECO:0000259" key="5">
    <source>
        <dbReference type="PROSITE" id="PS50893"/>
    </source>
</evidence>
<dbReference type="PANTHER" id="PTHR42788:SF13">
    <property type="entry name" value="ALIPHATIC SULFONATES IMPORT ATP-BINDING PROTEIN SSUB"/>
    <property type="match status" value="1"/>
</dbReference>